<dbReference type="GO" id="GO:0016787">
    <property type="term" value="F:hydrolase activity"/>
    <property type="evidence" value="ECO:0007669"/>
    <property type="project" value="InterPro"/>
</dbReference>
<name>A0A284VSR2_9EURY</name>
<reference evidence="3" key="1">
    <citation type="submission" date="2017-06" db="EMBL/GenBank/DDBJ databases">
        <authorList>
            <person name="Cremers G."/>
        </authorList>
    </citation>
    <scope>NUCLEOTIDE SEQUENCE [LARGE SCALE GENOMIC DNA]</scope>
</reference>
<dbReference type="PANTHER" id="PTHR39323:SF1">
    <property type="entry name" value="BLR1149 PROTEIN"/>
    <property type="match status" value="1"/>
</dbReference>
<dbReference type="InterPro" id="IPR004843">
    <property type="entry name" value="Calcineurin-like_PHP"/>
</dbReference>
<dbReference type="STRING" id="1392998.ANME2D_02918"/>
<dbReference type="Pfam" id="PF00149">
    <property type="entry name" value="Metallophos"/>
    <property type="match status" value="1"/>
</dbReference>
<protein>
    <recommendedName>
        <fullName evidence="1">Calcineurin-like phosphoesterase domain-containing protein</fullName>
    </recommendedName>
</protein>
<dbReference type="EMBL" id="FZMP01000211">
    <property type="protein sequence ID" value="SNQ62227.1"/>
    <property type="molecule type" value="Genomic_DNA"/>
</dbReference>
<dbReference type="Gene3D" id="3.60.21.10">
    <property type="match status" value="1"/>
</dbReference>
<evidence type="ECO:0000313" key="3">
    <source>
        <dbReference type="Proteomes" id="UP000218615"/>
    </source>
</evidence>
<accession>A0A284VSR2</accession>
<evidence type="ECO:0000313" key="2">
    <source>
        <dbReference type="EMBL" id="SNQ62227.1"/>
    </source>
</evidence>
<dbReference type="SUPFAM" id="SSF56300">
    <property type="entry name" value="Metallo-dependent phosphatases"/>
    <property type="match status" value="1"/>
</dbReference>
<dbReference type="InterPro" id="IPR029052">
    <property type="entry name" value="Metallo-depent_PP-like"/>
</dbReference>
<dbReference type="AlphaFoldDB" id="A0A284VSR2"/>
<keyword evidence="3" id="KW-1185">Reference proteome</keyword>
<sequence length="292" mass="32330">MICFVLPEVHATLTGASVMVTLNPLLNEPALVVENTIKALVIADIHLGIEWDLYSSGISIPSQIEKRKSRICDYIKAVNPGRIVLLGDIKHNIPRTSWQERQEVPGFLKDLAACAPVDIVPGNHDGDIEYLVPGNVTVHDMRGFVLDGVGYFHGHTWPNKELLAAPHVVMSHNHPAIRFTDSLGHAFSEPVWIRTRFVEKAILEHYGDIKWVDPEVIIMPAFNELSGGIPFNESVHEELLGPVFASHAIELEKARAFLLDGTDLGTIGGIKKLGITRAHKRYKSRPAKMKNG</sequence>
<feature type="domain" description="Calcineurin-like phosphoesterase" evidence="1">
    <location>
        <begin position="38"/>
        <end position="191"/>
    </location>
</feature>
<organism evidence="2 3">
    <name type="scientific">Candidatus Methanoperedens nitratireducens</name>
    <dbReference type="NCBI Taxonomy" id="1392998"/>
    <lineage>
        <taxon>Archaea</taxon>
        <taxon>Methanobacteriati</taxon>
        <taxon>Methanobacteriota</taxon>
        <taxon>Stenosarchaea group</taxon>
        <taxon>Methanomicrobia</taxon>
        <taxon>Methanosarcinales</taxon>
        <taxon>ANME-2 cluster</taxon>
        <taxon>Candidatus Methanoperedentaceae</taxon>
        <taxon>Candidatus Methanoperedens</taxon>
    </lineage>
</organism>
<dbReference type="InterPro" id="IPR024173">
    <property type="entry name" value="Pesterase_MJ0037-like"/>
</dbReference>
<dbReference type="PIRSF" id="PIRSF000887">
    <property type="entry name" value="Pesterase_MJ0037"/>
    <property type="match status" value="1"/>
</dbReference>
<dbReference type="CDD" id="cd07391">
    <property type="entry name" value="MPP_PF1019"/>
    <property type="match status" value="1"/>
</dbReference>
<dbReference type="PANTHER" id="PTHR39323">
    <property type="entry name" value="BLR1149 PROTEIN"/>
    <property type="match status" value="1"/>
</dbReference>
<evidence type="ECO:0000259" key="1">
    <source>
        <dbReference type="Pfam" id="PF00149"/>
    </source>
</evidence>
<proteinExistence type="predicted"/>
<dbReference type="Proteomes" id="UP000218615">
    <property type="component" value="Unassembled WGS sequence"/>
</dbReference>
<gene>
    <name evidence="2" type="ORF">MNV_630012</name>
</gene>